<sequence length="347" mass="41150">MKTEIEKQEAEDQLITEKRQVDYDTREFVVEHIIDKFIEGEYKIPPYQREFVWDKEKQSRFIESVLLDLPIPYLFFADDKDDGKLEIVDGSQRIRTLVAFKNDDLTLKGLEKLYKLNGFKFSDLLESRQRRFLRKTLRSIELTERADFEVKKDIFQRINTDPYDLTDMEIRKGMYQEGEFYNLIVECSQNPLFIELCPISENRQKRGEAQELVLRYFAYSEKLAEFTHRVDVFLDDYIKEKHNGSFNESEMKIQFENMLDFVNTYFPYGFKKAPTHNTTPRVRFETIAVGVTLALKENSNLKVANVEKWLNSEEFKEHTTSDASNNRLKVIGRIEYVKNKLLQNAAN</sequence>
<dbReference type="OrthoDB" id="9798761at2"/>
<evidence type="ECO:0000313" key="3">
    <source>
        <dbReference type="Proteomes" id="UP000217348"/>
    </source>
</evidence>
<name>A0A250FY12_9FLAO</name>
<feature type="domain" description="GmrSD restriction endonucleases N-terminal" evidence="1">
    <location>
        <begin position="31"/>
        <end position="175"/>
    </location>
</feature>
<gene>
    <name evidence="2" type="ORF">CGC58_09790</name>
</gene>
<proteinExistence type="predicted"/>
<evidence type="ECO:0000313" key="2">
    <source>
        <dbReference type="EMBL" id="ATA89984.1"/>
    </source>
</evidence>
<dbReference type="Proteomes" id="UP000217348">
    <property type="component" value="Chromosome"/>
</dbReference>
<accession>A0A250FY12</accession>
<dbReference type="InterPro" id="IPR004919">
    <property type="entry name" value="GmrSD_N"/>
</dbReference>
<dbReference type="Pfam" id="PF03235">
    <property type="entry name" value="GmrSD_N"/>
    <property type="match status" value="1"/>
</dbReference>
<dbReference type="RefSeq" id="WP_095896541.1">
    <property type="nucleotide sequence ID" value="NZ_CP022387.1"/>
</dbReference>
<organism evidence="2 3">
    <name type="scientific">Capnocytophaga stomatis</name>
    <dbReference type="NCBI Taxonomy" id="1848904"/>
    <lineage>
        <taxon>Bacteria</taxon>
        <taxon>Pseudomonadati</taxon>
        <taxon>Bacteroidota</taxon>
        <taxon>Flavobacteriia</taxon>
        <taxon>Flavobacteriales</taxon>
        <taxon>Flavobacteriaceae</taxon>
        <taxon>Capnocytophaga</taxon>
    </lineage>
</organism>
<dbReference type="EMBL" id="CP022387">
    <property type="protein sequence ID" value="ATA89984.1"/>
    <property type="molecule type" value="Genomic_DNA"/>
</dbReference>
<reference evidence="3" key="1">
    <citation type="submission" date="2017-06" db="EMBL/GenBank/DDBJ databases">
        <title>Capnocytophaga spp. assemblies.</title>
        <authorList>
            <person name="Gulvik C.A."/>
        </authorList>
    </citation>
    <scope>NUCLEOTIDE SEQUENCE [LARGE SCALE GENOMIC DNA]</scope>
    <source>
        <strain evidence="3">H2177</strain>
    </source>
</reference>
<dbReference type="KEGG" id="csto:CGC58_09790"/>
<dbReference type="PANTHER" id="PTHR39639:SF1">
    <property type="entry name" value="DUF262 DOMAIN-CONTAINING PROTEIN"/>
    <property type="match status" value="1"/>
</dbReference>
<dbReference type="PANTHER" id="PTHR39639">
    <property type="entry name" value="CHROMOSOME 16, WHOLE GENOME SHOTGUN SEQUENCE"/>
    <property type="match status" value="1"/>
</dbReference>
<protein>
    <recommendedName>
        <fullName evidence="1">GmrSD restriction endonucleases N-terminal domain-containing protein</fullName>
    </recommendedName>
</protein>
<evidence type="ECO:0000259" key="1">
    <source>
        <dbReference type="Pfam" id="PF03235"/>
    </source>
</evidence>
<dbReference type="REBASE" id="218464">
    <property type="entry name" value="CstH2177ORF9790P"/>
</dbReference>
<dbReference type="AlphaFoldDB" id="A0A250FY12"/>